<dbReference type="Gene3D" id="1.10.150.430">
    <property type="entry name" value="DUF3349, helical bundle"/>
    <property type="match status" value="1"/>
</dbReference>
<keyword evidence="2" id="KW-1185">Reference proteome</keyword>
<dbReference type="InterPro" id="IPR021784">
    <property type="entry name" value="DUF3349"/>
</dbReference>
<reference evidence="1 2" key="1">
    <citation type="submission" date="2018-08" db="EMBL/GenBank/DDBJ databases">
        <title>Sequencing the genomes of 1000 actinobacteria strains.</title>
        <authorList>
            <person name="Klenk H.-P."/>
        </authorList>
    </citation>
    <scope>NUCLEOTIDE SEQUENCE [LARGE SCALE GENOMIC DNA]</scope>
    <source>
        <strain evidence="1 2">DSM 22967</strain>
    </source>
</reference>
<protein>
    <submittedName>
        <fullName evidence="1">Uncharacterized protein DUF3349</fullName>
    </submittedName>
</protein>
<proteinExistence type="predicted"/>
<gene>
    <name evidence="1" type="ORF">DFJ65_2257</name>
</gene>
<evidence type="ECO:0000313" key="2">
    <source>
        <dbReference type="Proteomes" id="UP000256253"/>
    </source>
</evidence>
<evidence type="ECO:0000313" key="1">
    <source>
        <dbReference type="EMBL" id="REF31209.1"/>
    </source>
</evidence>
<sequence>MASIESVLNWLRAGYPEGVAPNDVAPIVALLRRALTDEEVDQVVAHLQDDDPRSEADRASVTAAIEDVANTVPTQEEVAAVATRLAQTGWPLADDLLREHGEQGWLQRILNWLRAGYPQGVPPTDYQPVLALLRRQLSEEEADAIALKVIADARAHGRMPDQMSARTAILGTTDELPTDDDVRRVESHLREYGWPFEASDSR</sequence>
<dbReference type="AlphaFoldDB" id="A0A3D9UPF5"/>
<dbReference type="InterPro" id="IPR044918">
    <property type="entry name" value="DUF3349_helical"/>
</dbReference>
<dbReference type="Gene3D" id="6.10.140.2080">
    <property type="match status" value="1"/>
</dbReference>
<dbReference type="RefSeq" id="WP_170144069.1">
    <property type="nucleotide sequence ID" value="NZ_QTUA01000001.1"/>
</dbReference>
<name>A0A3D9UPF5_9MICO</name>
<dbReference type="Gene3D" id="1.10.10.2390">
    <property type="match status" value="1"/>
</dbReference>
<dbReference type="EMBL" id="QTUA01000001">
    <property type="protein sequence ID" value="REF31209.1"/>
    <property type="molecule type" value="Genomic_DNA"/>
</dbReference>
<organism evidence="1 2">
    <name type="scientific">Calidifontibacter indicus</name>
    <dbReference type="NCBI Taxonomy" id="419650"/>
    <lineage>
        <taxon>Bacteria</taxon>
        <taxon>Bacillati</taxon>
        <taxon>Actinomycetota</taxon>
        <taxon>Actinomycetes</taxon>
        <taxon>Micrococcales</taxon>
        <taxon>Dermacoccaceae</taxon>
        <taxon>Calidifontibacter</taxon>
    </lineage>
</organism>
<dbReference type="Proteomes" id="UP000256253">
    <property type="component" value="Unassembled WGS sequence"/>
</dbReference>
<comment type="caution">
    <text evidence="1">The sequence shown here is derived from an EMBL/GenBank/DDBJ whole genome shotgun (WGS) entry which is preliminary data.</text>
</comment>
<dbReference type="Pfam" id="PF11829">
    <property type="entry name" value="DUF3349"/>
    <property type="match status" value="2"/>
</dbReference>
<accession>A0A3D9UPF5</accession>